<evidence type="ECO:0000313" key="2">
    <source>
        <dbReference type="Proteomes" id="UP000535954"/>
    </source>
</evidence>
<dbReference type="NCBIfam" id="NF041061">
    <property type="entry name" value="DpdD"/>
    <property type="match status" value="1"/>
</dbReference>
<protein>
    <submittedName>
        <fullName evidence="1">Uncharacterized protein</fullName>
    </submittedName>
</protein>
<dbReference type="AlphaFoldDB" id="A0A7Y1M7A7"/>
<dbReference type="Proteomes" id="UP000535954">
    <property type="component" value="Unassembled WGS sequence"/>
</dbReference>
<organism evidence="1 2">
    <name type="scientific">Pseudomonas lactis</name>
    <dbReference type="NCBI Taxonomy" id="1615674"/>
    <lineage>
        <taxon>Bacteria</taxon>
        <taxon>Pseudomonadati</taxon>
        <taxon>Pseudomonadota</taxon>
        <taxon>Gammaproteobacteria</taxon>
        <taxon>Pseudomonadales</taxon>
        <taxon>Pseudomonadaceae</taxon>
        <taxon>Pseudomonas</taxon>
    </lineage>
</organism>
<evidence type="ECO:0000313" key="1">
    <source>
        <dbReference type="EMBL" id="NNA76529.1"/>
    </source>
</evidence>
<name>A0A7Y1M7A7_9PSED</name>
<proteinExistence type="predicted"/>
<dbReference type="RefSeq" id="WP_169873144.1">
    <property type="nucleotide sequence ID" value="NZ_JAAQYH010000018.1"/>
</dbReference>
<dbReference type="InterPro" id="IPR049807">
    <property type="entry name" value="DpdD-like"/>
</dbReference>
<dbReference type="EMBL" id="JAAQYH010000018">
    <property type="protein sequence ID" value="NNA76529.1"/>
    <property type="molecule type" value="Genomic_DNA"/>
</dbReference>
<gene>
    <name evidence="1" type="ORF">HBO13_28235</name>
</gene>
<sequence length="724" mass="79807">MIVAPEKVLDTFICQLRVVARIEELTSEQKQEFDEFAASVYLREFPGAIVAWPRSGKSTVYYAMANDAAEWRRLRPLLLAFAGPTLTSFSGRIEPPLLNIPVESFIHSLGLSITARFVAGSDQKAREIASRSLKRMIHMVSGAPLTTREAPRPTSYLLAQFVDALNGNDRQQASAILDTCRDELRLDALNLLFLKIQLLAHFGGWSAICEMPEFPSLCHTRKPRSITVAMLEALYQCHLGALFPAPDIASEVSVWRERILPLALPLLRLPIPSTVSPGVLRLYGLAALSAKPRQPMLEAALREFSEKLGNLWEALVKAGRTDGFMTSAIQSAVPAPATVQDALISADEVNTLSAIAIALDKVGQLNDEDREKLLKSEAFRRILQDLQTQTFGQSPPAGWVEWYQRLGDPEFKSAYEILQHAIVEWPAESIRDAMEIAVLADVIAGVPDSPPGSQRLADALPTLTAWVVSDPEFPRPSMQPVYESLLIHLVIGSRRATKTYESASILIRALFSIGLSASQYCALLDDCLELAGVGVGTRGIYWLLDILDETIANPAPDPGMRESFWSSVHTRLIPLRNHMTPGQVIAIRNLASALGWDEAWTGEVLPEQLETGRFDQVRAALAGKHIAIYSLTDTATRQAEQALKEMEPSVRVSISHDLVGTTALKGMAQSADFFVVVTASAKHAATGFIQQWRPREKPILFAAGRGFTSIVRVIEDFVWQREHP</sequence>
<accession>A0A7Y1M7A7</accession>
<reference evidence="1 2" key="1">
    <citation type="journal article" date="2020" name="Front. Microbiol.">
        <title>Genetic Organization of the aprX-lipA2 Operon Affects the Proteolytic Potential of Pseudomonas Species in Milk.</title>
        <authorList>
            <person name="Maier C."/>
            <person name="Huptas C."/>
            <person name="von Neubeck M."/>
            <person name="Scherer S."/>
            <person name="Wenning M."/>
            <person name="Lucking G."/>
        </authorList>
    </citation>
    <scope>NUCLEOTIDE SEQUENCE [LARGE SCALE GENOMIC DNA]</scope>
    <source>
        <strain evidence="1 2">WS 5405</strain>
    </source>
</reference>
<comment type="caution">
    <text evidence="1">The sequence shown here is derived from an EMBL/GenBank/DDBJ whole genome shotgun (WGS) entry which is preliminary data.</text>
</comment>